<reference evidence="1 2" key="1">
    <citation type="submission" date="2024-06" db="EMBL/GenBank/DDBJ databases">
        <title>The Natural Products Discovery Center: Release of the First 8490 Sequenced Strains for Exploring Actinobacteria Biosynthetic Diversity.</title>
        <authorList>
            <person name="Kalkreuter E."/>
            <person name="Kautsar S.A."/>
            <person name="Yang D."/>
            <person name="Bader C.D."/>
            <person name="Teijaro C.N."/>
            <person name="Fluegel L."/>
            <person name="Davis C.M."/>
            <person name="Simpson J.R."/>
            <person name="Lauterbach L."/>
            <person name="Steele A.D."/>
            <person name="Gui C."/>
            <person name="Meng S."/>
            <person name="Li G."/>
            <person name="Viehrig K."/>
            <person name="Ye F."/>
            <person name="Su P."/>
            <person name="Kiefer A.F."/>
            <person name="Nichols A."/>
            <person name="Cepeda A.J."/>
            <person name="Yan W."/>
            <person name="Fan B."/>
            <person name="Jiang Y."/>
            <person name="Adhikari A."/>
            <person name="Zheng C.-J."/>
            <person name="Schuster L."/>
            <person name="Cowan T.M."/>
            <person name="Smanski M.J."/>
            <person name="Chevrette M.G."/>
            <person name="De Carvalho L.P.S."/>
            <person name="Shen B."/>
        </authorList>
    </citation>
    <scope>NUCLEOTIDE SEQUENCE [LARGE SCALE GENOMIC DNA]</scope>
    <source>
        <strain evidence="1 2">NPDC052347</strain>
    </source>
</reference>
<dbReference type="Proteomes" id="UP001552594">
    <property type="component" value="Unassembled WGS sequence"/>
</dbReference>
<accession>A0ABV3K083</accession>
<organism evidence="1 2">
    <name type="scientific">Streptomyces orinoci</name>
    <name type="common">Streptoverticillium orinoci</name>
    <dbReference type="NCBI Taxonomy" id="67339"/>
    <lineage>
        <taxon>Bacteria</taxon>
        <taxon>Bacillati</taxon>
        <taxon>Actinomycetota</taxon>
        <taxon>Actinomycetes</taxon>
        <taxon>Kitasatosporales</taxon>
        <taxon>Streptomycetaceae</taxon>
        <taxon>Streptomyces</taxon>
    </lineage>
</organism>
<dbReference type="RefSeq" id="WP_109279219.1">
    <property type="nucleotide sequence ID" value="NZ_JBFAUK010000013.1"/>
</dbReference>
<proteinExistence type="predicted"/>
<sequence length="1190" mass="126504">MTDPAPSPAPIRVLRGTDLLDLTFSFPGLRIDDRFPGPRLLVPAGPGQDALLVVTFGPQHVVEHAFAEEQIPPEARDLPVSSLIGGKSVLVFEVGPSESVDYSEAGLLDAMRRLPLRVVDAAREAAAPRTLRPVRVPELTWDDPARALALVRLLRITAELTARAGPEATLAAATAAGAVIGTVADGPGEAVQLRTPENPFADPAHPATGVELPYRLVLSPPASAAWSHTTALGEPAPGERVELWHTRLSGTTARVVWNRDRDQDPGAPEDFRMPLDPVHRGHLTDLTANDTLTTPEGQPYHSSPVGVENLMLSAVGGWLDSLGEWPVRPAGIDLSQWRHRATMGRDHSVRVVDEGFLCPFGHRAALVTVTERKFTDARAAYLFQRQYILVRQPLRTYDPKSPLPADDSPTADLTNLLFPFTSVRIETLVTPNLRDVPAQPAAFFPETAADQPFPFKVTAVDHAGKLVEFRTPLMFVPESLGTGDELADVVAGYNNSSPPPLAAATAPPQLTSAALDGQTVALAPAGAPDDTSVDVAHLVWRVATPPGLSQPPPGEARFIPQLHWAEVSLPSAGALSGSTTTVPVAYARRYALSGFAQSTVLARTANTGEVFLQLLATQSLDFAGQGDRCGALLSPGFAIAGVSRRLGPVAGTAAGTDPLTTIANGAFSPAEFFRALDANLLGVLSLADIVQAAGLDRPLSAPRFFTQNVSAVTCFLTDLGRLADQLDRAAANLPTAARQVRDTGRQLARTIGDYLAQRLAGATGPVTLDQVDSAFTAFAGALDTLLNASPPGADPGLSTLLERVREQVATWNGTAGQLMSLRQAVQSAASGAQLPQTVNARLEWTPDIGPWPASDPVFAPRPDGRLTLIVDVRGSLRPDLTAGADISCALENFDLVLVPEFHAMRLHFRHIRFTMRAGRKPDVDVAFQGVEFIGPLAFVQTLRQLIPVDGFSDPPSLQVTAAGITARYGLPLPSLAIGVFSLENLRLDASLELPFIGGPLKVGFAFCSREAPFRLTVSMLGGGGFFGIVLTAKRVAVLEAALEFGAEAAIDFGVASGSLSVMAGIYFRLETDTGQARLTGYFRARGEVDVLGIVSASIELCLDLSYELSSGTVFGRARITIDVHIGFWSQSVTLECERRFTGSGPAPAALTADPVRPPAYAEMMTPYPDPVTGEHRDPVREYCTAFAEVS</sequence>
<gene>
    <name evidence="1" type="ORF">AB0L16_17980</name>
</gene>
<dbReference type="EMBL" id="JBFAUK010000013">
    <property type="protein sequence ID" value="MEV5508338.1"/>
    <property type="molecule type" value="Genomic_DNA"/>
</dbReference>
<name>A0ABV3K083_STRON</name>
<evidence type="ECO:0000313" key="1">
    <source>
        <dbReference type="EMBL" id="MEV5508338.1"/>
    </source>
</evidence>
<protein>
    <submittedName>
        <fullName evidence="1">Uncharacterized protein</fullName>
    </submittedName>
</protein>
<keyword evidence="2" id="KW-1185">Reference proteome</keyword>
<comment type="caution">
    <text evidence="1">The sequence shown here is derived from an EMBL/GenBank/DDBJ whole genome shotgun (WGS) entry which is preliminary data.</text>
</comment>
<evidence type="ECO:0000313" key="2">
    <source>
        <dbReference type="Proteomes" id="UP001552594"/>
    </source>
</evidence>